<comment type="similarity">
    <text evidence="2">Belongs to the RibF family.</text>
</comment>
<keyword evidence="4" id="KW-0285">Flavoprotein</keyword>
<evidence type="ECO:0000256" key="11">
    <source>
        <dbReference type="ARBA" id="ARBA00049494"/>
    </source>
</evidence>
<dbReference type="InterPro" id="IPR015864">
    <property type="entry name" value="FAD_synthase"/>
</dbReference>
<dbReference type="GO" id="GO:0003919">
    <property type="term" value="F:FMN adenylyltransferase activity"/>
    <property type="evidence" value="ECO:0007669"/>
    <property type="project" value="UniProtKB-EC"/>
</dbReference>
<evidence type="ECO:0000256" key="8">
    <source>
        <dbReference type="ARBA" id="ARBA00022741"/>
    </source>
</evidence>
<dbReference type="InterPro" id="IPR023468">
    <property type="entry name" value="Riboflavin_kinase"/>
</dbReference>
<keyword evidence="5" id="KW-0288">FMN</keyword>
<name>A0AAN2PJ18_9BACI</name>
<dbReference type="FunFam" id="3.40.50.620:FF:000021">
    <property type="entry name" value="Riboflavin biosynthesis protein"/>
    <property type="match status" value="1"/>
</dbReference>
<comment type="catalytic activity">
    <reaction evidence="11">
        <text>FMN + ATP + H(+) = FAD + diphosphate</text>
        <dbReference type="Rhea" id="RHEA:17237"/>
        <dbReference type="ChEBI" id="CHEBI:15378"/>
        <dbReference type="ChEBI" id="CHEBI:30616"/>
        <dbReference type="ChEBI" id="CHEBI:33019"/>
        <dbReference type="ChEBI" id="CHEBI:57692"/>
        <dbReference type="ChEBI" id="CHEBI:58210"/>
        <dbReference type="EC" id="2.7.7.2"/>
    </reaction>
</comment>
<keyword evidence="10" id="KW-0067">ATP-binding</keyword>
<dbReference type="GO" id="GO:0009231">
    <property type="term" value="P:riboflavin biosynthetic process"/>
    <property type="evidence" value="ECO:0007669"/>
    <property type="project" value="InterPro"/>
</dbReference>
<dbReference type="Pfam" id="PF06574">
    <property type="entry name" value="FAD_syn"/>
    <property type="match status" value="1"/>
</dbReference>
<feature type="domain" description="FAD synthetase" evidence="12">
    <location>
        <begin position="16"/>
        <end position="170"/>
    </location>
</feature>
<evidence type="ECO:0000256" key="5">
    <source>
        <dbReference type="ARBA" id="ARBA00022643"/>
    </source>
</evidence>
<gene>
    <name evidence="13" type="ORF">BN1180_03388</name>
</gene>
<evidence type="ECO:0000313" key="13">
    <source>
        <dbReference type="EMBL" id="CEG33216.1"/>
    </source>
</evidence>
<accession>A0AAN2PJ18</accession>
<protein>
    <recommendedName>
        <fullName evidence="3">FAD synthase</fullName>
        <ecNumber evidence="3">2.7.7.2</ecNumber>
    </recommendedName>
</protein>
<evidence type="ECO:0000313" key="14">
    <source>
        <dbReference type="Proteomes" id="UP000182110"/>
    </source>
</evidence>
<dbReference type="PANTHER" id="PTHR22749">
    <property type="entry name" value="RIBOFLAVIN KINASE/FMN ADENYLYLTRANSFERASE"/>
    <property type="match status" value="1"/>
</dbReference>
<evidence type="ECO:0000256" key="6">
    <source>
        <dbReference type="ARBA" id="ARBA00022679"/>
    </source>
</evidence>
<keyword evidence="8" id="KW-0547">Nucleotide-binding</keyword>
<evidence type="ECO:0000256" key="9">
    <source>
        <dbReference type="ARBA" id="ARBA00022827"/>
    </source>
</evidence>
<dbReference type="EMBL" id="CCXW01000001">
    <property type="protein sequence ID" value="CEG33216.1"/>
    <property type="molecule type" value="Genomic_DNA"/>
</dbReference>
<dbReference type="GO" id="GO:0005524">
    <property type="term" value="F:ATP binding"/>
    <property type="evidence" value="ECO:0007669"/>
    <property type="project" value="UniProtKB-KW"/>
</dbReference>
<keyword evidence="9" id="KW-0274">FAD</keyword>
<dbReference type="CDD" id="cd02064">
    <property type="entry name" value="FAD_synthetase_N"/>
    <property type="match status" value="1"/>
</dbReference>
<dbReference type="SUPFAM" id="SSF52374">
    <property type="entry name" value="Nucleotidylyl transferase"/>
    <property type="match status" value="1"/>
</dbReference>
<dbReference type="InterPro" id="IPR004821">
    <property type="entry name" value="Cyt_trans-like"/>
</dbReference>
<comment type="pathway">
    <text evidence="1">Cofactor biosynthesis; FAD biosynthesis; FAD from FMN: step 1/1.</text>
</comment>
<keyword evidence="14" id="KW-1185">Reference proteome</keyword>
<evidence type="ECO:0000256" key="2">
    <source>
        <dbReference type="ARBA" id="ARBA00010214"/>
    </source>
</evidence>
<proteinExistence type="inferred from homology"/>
<evidence type="ECO:0000256" key="4">
    <source>
        <dbReference type="ARBA" id="ARBA00022630"/>
    </source>
</evidence>
<dbReference type="PANTHER" id="PTHR22749:SF6">
    <property type="entry name" value="RIBOFLAVIN KINASE"/>
    <property type="match status" value="1"/>
</dbReference>
<evidence type="ECO:0000256" key="10">
    <source>
        <dbReference type="ARBA" id="ARBA00022840"/>
    </source>
</evidence>
<reference evidence="13 14" key="1">
    <citation type="journal article" date="2014" name="Genome Announc.">
        <title>Genome Sequence of Bacillus simplex Strain P558, Isolated from a Human Fecal Sample.</title>
        <authorList>
            <person name="Croce O."/>
            <person name="Hugon P."/>
            <person name="Lagier J.C."/>
            <person name="Bibi F."/>
            <person name="Robert C."/>
            <person name="Azhar E.I."/>
            <person name="Raoult D."/>
            <person name="Fournier P.E."/>
        </authorList>
    </citation>
    <scope>NUCLEOTIDE SEQUENCE [LARGE SCALE GENOMIC DNA]</scope>
    <source>
        <strain evidence="13 14">P558</strain>
    </source>
</reference>
<dbReference type="GO" id="GO:0008531">
    <property type="term" value="F:riboflavin kinase activity"/>
    <property type="evidence" value="ECO:0007669"/>
    <property type="project" value="TreeGrafter"/>
</dbReference>
<comment type="caution">
    <text evidence="13">The sequence shown here is derived from an EMBL/GenBank/DDBJ whole genome shotgun (WGS) entry which is preliminary data.</text>
</comment>
<keyword evidence="6" id="KW-0808">Transferase</keyword>
<dbReference type="AlphaFoldDB" id="A0AAN2PJ18"/>
<dbReference type="NCBIfam" id="TIGR00125">
    <property type="entry name" value="cyt_tran_rel"/>
    <property type="match status" value="1"/>
</dbReference>
<evidence type="ECO:0000256" key="1">
    <source>
        <dbReference type="ARBA" id="ARBA00004726"/>
    </source>
</evidence>
<dbReference type="InterPro" id="IPR014729">
    <property type="entry name" value="Rossmann-like_a/b/a_fold"/>
</dbReference>
<dbReference type="Gene3D" id="3.40.50.620">
    <property type="entry name" value="HUPs"/>
    <property type="match status" value="1"/>
</dbReference>
<dbReference type="EC" id="2.7.7.2" evidence="3"/>
<dbReference type="Proteomes" id="UP000182110">
    <property type="component" value="Unassembled WGS sequence"/>
</dbReference>
<keyword evidence="7" id="KW-0548">Nucleotidyltransferase</keyword>
<dbReference type="RefSeq" id="WP_072273118.1">
    <property type="nucleotide sequence ID" value="NZ_CCXW01000001.1"/>
</dbReference>
<sequence>MLKYYKDLFNPKLSELEHGSYITIGTFDGVHKGHQRLISNVVREGKKNNYSTIAITFDPLPKTFFGNGGSDSSRLTSPYTRAERIGANGIDILIEYTFNQSFSTISAADFINEILVGLNPKKIFIGEDFRFGYKGSGNSAVLKQAGLTFGFETKILKFIELGKERISSTRVRHAIKNGNLELATELMGKHHEISGKIVRKMNDFKVSFVPNYDIILPPAGEYMVDIGDYNDKHSTKAIILNPNKSIDIILAKPMINSFSNDNVILRFLQSGTTIKNEEIKLKTYKERRTILS</sequence>
<evidence type="ECO:0000256" key="3">
    <source>
        <dbReference type="ARBA" id="ARBA00012393"/>
    </source>
</evidence>
<dbReference type="GO" id="GO:0009398">
    <property type="term" value="P:FMN biosynthetic process"/>
    <property type="evidence" value="ECO:0007669"/>
    <property type="project" value="TreeGrafter"/>
</dbReference>
<evidence type="ECO:0000256" key="7">
    <source>
        <dbReference type="ARBA" id="ARBA00022695"/>
    </source>
</evidence>
<organism evidence="13 14">
    <name type="scientific">Peribacillus simplex</name>
    <dbReference type="NCBI Taxonomy" id="1478"/>
    <lineage>
        <taxon>Bacteria</taxon>
        <taxon>Bacillati</taxon>
        <taxon>Bacillota</taxon>
        <taxon>Bacilli</taxon>
        <taxon>Bacillales</taxon>
        <taxon>Bacillaceae</taxon>
        <taxon>Peribacillus</taxon>
    </lineage>
</organism>
<evidence type="ECO:0000259" key="12">
    <source>
        <dbReference type="Pfam" id="PF06574"/>
    </source>
</evidence>